<keyword evidence="2" id="KW-0547">Nucleotide-binding</keyword>
<evidence type="ECO:0000256" key="1">
    <source>
        <dbReference type="ARBA" id="ARBA00022598"/>
    </source>
</evidence>
<dbReference type="AlphaFoldDB" id="A0A426XD61"/>
<keyword evidence="2" id="KW-0067">ATP-binding</keyword>
<feature type="non-terminal residue" evidence="3">
    <location>
        <position position="1"/>
    </location>
</feature>
<protein>
    <submittedName>
        <fullName evidence="3">Uncharacterized protein</fullName>
    </submittedName>
</protein>
<dbReference type="Gene3D" id="3.40.50.12780">
    <property type="entry name" value="N-terminal domain of ligase-like"/>
    <property type="match status" value="1"/>
</dbReference>
<dbReference type="EMBL" id="AMZH03022320">
    <property type="protein sequence ID" value="RRT37425.1"/>
    <property type="molecule type" value="Genomic_DNA"/>
</dbReference>
<evidence type="ECO:0000313" key="4">
    <source>
        <dbReference type="Proteomes" id="UP000287651"/>
    </source>
</evidence>
<dbReference type="InterPro" id="IPR042099">
    <property type="entry name" value="ANL_N_sf"/>
</dbReference>
<comment type="caution">
    <text evidence="3">The sequence shown here is derived from an EMBL/GenBank/DDBJ whole genome shotgun (WGS) entry which is preliminary data.</text>
</comment>
<keyword evidence="1" id="KW-0436">Ligase</keyword>
<dbReference type="GO" id="GO:0016405">
    <property type="term" value="F:CoA-ligase activity"/>
    <property type="evidence" value="ECO:0007669"/>
    <property type="project" value="UniProtKB-ARBA"/>
</dbReference>
<name>A0A426XD61_ENSVE</name>
<gene>
    <name evidence="3" type="ORF">B296_00051309</name>
</gene>
<dbReference type="SUPFAM" id="SSF56801">
    <property type="entry name" value="Acetyl-CoA synthetase-like"/>
    <property type="match status" value="1"/>
</dbReference>
<reference evidence="3 4" key="1">
    <citation type="journal article" date="2014" name="Agronomy (Basel)">
        <title>A Draft Genome Sequence for Ensete ventricosum, the Drought-Tolerant Tree Against Hunger.</title>
        <authorList>
            <person name="Harrison J."/>
            <person name="Moore K.A."/>
            <person name="Paszkiewicz K."/>
            <person name="Jones T."/>
            <person name="Grant M."/>
            <person name="Ambacheew D."/>
            <person name="Muzemil S."/>
            <person name="Studholme D.J."/>
        </authorList>
    </citation>
    <scope>NUCLEOTIDE SEQUENCE [LARGE SCALE GENOMIC DNA]</scope>
</reference>
<dbReference type="GO" id="GO:0016878">
    <property type="term" value="F:acid-thiol ligase activity"/>
    <property type="evidence" value="ECO:0007669"/>
    <property type="project" value="UniProtKB-ARBA"/>
</dbReference>
<dbReference type="InterPro" id="IPR045851">
    <property type="entry name" value="AMP-bd_C_sf"/>
</dbReference>
<organism evidence="3 4">
    <name type="scientific">Ensete ventricosum</name>
    <name type="common">Abyssinian banana</name>
    <name type="synonym">Musa ensete</name>
    <dbReference type="NCBI Taxonomy" id="4639"/>
    <lineage>
        <taxon>Eukaryota</taxon>
        <taxon>Viridiplantae</taxon>
        <taxon>Streptophyta</taxon>
        <taxon>Embryophyta</taxon>
        <taxon>Tracheophyta</taxon>
        <taxon>Spermatophyta</taxon>
        <taxon>Magnoliopsida</taxon>
        <taxon>Liliopsida</taxon>
        <taxon>Zingiberales</taxon>
        <taxon>Musaceae</taxon>
        <taxon>Ensete</taxon>
    </lineage>
</organism>
<sequence>YVGDEKANASTFAPSGWLKTGDLCYFNQDGFLYIVDRLKEMIKYKAYQVPPAELEHLLLSLPGVADAAVVPYVAPYKKIRKVVFTSSIPKTASGKILRRQLLNHAIYSSISRL</sequence>
<evidence type="ECO:0000313" key="3">
    <source>
        <dbReference type="EMBL" id="RRT37425.1"/>
    </source>
</evidence>
<dbReference type="GO" id="GO:0005524">
    <property type="term" value="F:ATP binding"/>
    <property type="evidence" value="ECO:0007669"/>
    <property type="project" value="UniProtKB-KW"/>
</dbReference>
<proteinExistence type="predicted"/>
<dbReference type="Proteomes" id="UP000287651">
    <property type="component" value="Unassembled WGS sequence"/>
</dbReference>
<evidence type="ECO:0000256" key="2">
    <source>
        <dbReference type="ARBA" id="ARBA00022840"/>
    </source>
</evidence>
<dbReference type="PANTHER" id="PTHR24096">
    <property type="entry name" value="LONG-CHAIN-FATTY-ACID--COA LIGASE"/>
    <property type="match status" value="1"/>
</dbReference>
<dbReference type="PANTHER" id="PTHR24096:SF377">
    <property type="entry name" value="4-COUMARATE--COA LIGASE-LIKE 7"/>
    <property type="match status" value="1"/>
</dbReference>
<dbReference type="Gene3D" id="3.30.300.30">
    <property type="match status" value="2"/>
</dbReference>
<accession>A0A426XD61</accession>